<protein>
    <submittedName>
        <fullName evidence="8">SET domain-containing protein</fullName>
    </submittedName>
</protein>
<dbReference type="InterPro" id="IPR050777">
    <property type="entry name" value="SET2_Histone-Lys_MeTrsfase"/>
</dbReference>
<dbReference type="GO" id="GO:0032259">
    <property type="term" value="P:methylation"/>
    <property type="evidence" value="ECO:0007669"/>
    <property type="project" value="UniProtKB-KW"/>
</dbReference>
<evidence type="ECO:0000256" key="4">
    <source>
        <dbReference type="ARBA" id="ARBA00022679"/>
    </source>
</evidence>
<feature type="domain" description="SET" evidence="6">
    <location>
        <begin position="12"/>
        <end position="129"/>
    </location>
</feature>
<dbReference type="GO" id="GO:0008168">
    <property type="term" value="F:methyltransferase activity"/>
    <property type="evidence" value="ECO:0007669"/>
    <property type="project" value="UniProtKB-KW"/>
</dbReference>
<dbReference type="InterPro" id="IPR001214">
    <property type="entry name" value="SET_dom"/>
</dbReference>
<organism evidence="8 9">
    <name type="scientific">Oleiharenicola lentus</name>
    <dbReference type="NCBI Taxonomy" id="2508720"/>
    <lineage>
        <taxon>Bacteria</taxon>
        <taxon>Pseudomonadati</taxon>
        <taxon>Verrucomicrobiota</taxon>
        <taxon>Opitutia</taxon>
        <taxon>Opitutales</taxon>
        <taxon>Opitutaceae</taxon>
        <taxon>Oleiharenicola</taxon>
    </lineage>
</organism>
<dbReference type="PROSITE" id="PS50280">
    <property type="entry name" value="SET"/>
    <property type="match status" value="1"/>
</dbReference>
<dbReference type="OrthoDB" id="9790349at2"/>
<evidence type="ECO:0000256" key="5">
    <source>
        <dbReference type="ARBA" id="ARBA00022691"/>
    </source>
</evidence>
<feature type="domain" description="Post-SET" evidence="7">
    <location>
        <begin position="136"/>
        <end position="152"/>
    </location>
</feature>
<evidence type="ECO:0000313" key="9">
    <source>
        <dbReference type="Proteomes" id="UP000290218"/>
    </source>
</evidence>
<evidence type="ECO:0000259" key="7">
    <source>
        <dbReference type="PROSITE" id="PS50868"/>
    </source>
</evidence>
<dbReference type="EMBL" id="SDHX01000001">
    <property type="protein sequence ID" value="RXK54782.1"/>
    <property type="molecule type" value="Genomic_DNA"/>
</dbReference>
<dbReference type="SUPFAM" id="SSF82199">
    <property type="entry name" value="SET domain"/>
    <property type="match status" value="1"/>
</dbReference>
<reference evidence="8 9" key="1">
    <citation type="submission" date="2019-01" db="EMBL/GenBank/DDBJ databases">
        <title>Lacunisphaera sp. strain TWA-58.</title>
        <authorList>
            <person name="Chen W.-M."/>
        </authorList>
    </citation>
    <scope>NUCLEOTIDE SEQUENCE [LARGE SCALE GENOMIC DNA]</scope>
    <source>
        <strain evidence="8 9">TWA-58</strain>
    </source>
</reference>
<sequence length="168" mass="19203">MSRGAVRAKLPANICRLRSGLHGWGLFARDFIAQDTRIIEYVGERITKAEAQRREDRRLARRAAGGDGCVYVFEVNQRHDIDGQVQWNPARHINHSCAPNCEAQMGRGRIWIVALRDIAPDEELTYDYGFSYAESRHHPCHCGAKDCVGFIVDQAQRWRVRRASRGLK</sequence>
<dbReference type="PANTHER" id="PTHR22884">
    <property type="entry name" value="SET DOMAIN PROTEINS"/>
    <property type="match status" value="1"/>
</dbReference>
<dbReference type="InterPro" id="IPR046341">
    <property type="entry name" value="SET_dom_sf"/>
</dbReference>
<evidence type="ECO:0000256" key="1">
    <source>
        <dbReference type="ARBA" id="ARBA00004286"/>
    </source>
</evidence>
<dbReference type="AlphaFoldDB" id="A0A4Q1C7N5"/>
<evidence type="ECO:0000256" key="3">
    <source>
        <dbReference type="ARBA" id="ARBA00022603"/>
    </source>
</evidence>
<evidence type="ECO:0000256" key="2">
    <source>
        <dbReference type="ARBA" id="ARBA00022454"/>
    </source>
</evidence>
<dbReference type="Gene3D" id="2.170.270.10">
    <property type="entry name" value="SET domain"/>
    <property type="match status" value="1"/>
</dbReference>
<evidence type="ECO:0000259" key="6">
    <source>
        <dbReference type="PROSITE" id="PS50280"/>
    </source>
</evidence>
<evidence type="ECO:0000313" key="8">
    <source>
        <dbReference type="EMBL" id="RXK54782.1"/>
    </source>
</evidence>
<keyword evidence="2" id="KW-0158">Chromosome</keyword>
<gene>
    <name evidence="8" type="ORF">ESB00_02475</name>
</gene>
<keyword evidence="3" id="KW-0489">Methyltransferase</keyword>
<proteinExistence type="predicted"/>
<name>A0A4Q1C7N5_9BACT</name>
<dbReference type="Pfam" id="PF00856">
    <property type="entry name" value="SET"/>
    <property type="match status" value="1"/>
</dbReference>
<dbReference type="InterPro" id="IPR003616">
    <property type="entry name" value="Post-SET_dom"/>
</dbReference>
<comment type="caution">
    <text evidence="8">The sequence shown here is derived from an EMBL/GenBank/DDBJ whole genome shotgun (WGS) entry which is preliminary data.</text>
</comment>
<comment type="subcellular location">
    <subcellularLocation>
        <location evidence="1">Chromosome</location>
    </subcellularLocation>
</comment>
<dbReference type="Proteomes" id="UP000290218">
    <property type="component" value="Unassembled WGS sequence"/>
</dbReference>
<dbReference type="RefSeq" id="WP_129046145.1">
    <property type="nucleotide sequence ID" value="NZ_SDHX01000001.1"/>
</dbReference>
<accession>A0A4Q1C7N5</accession>
<keyword evidence="9" id="KW-1185">Reference proteome</keyword>
<dbReference type="PROSITE" id="PS50868">
    <property type="entry name" value="POST_SET"/>
    <property type="match status" value="1"/>
</dbReference>
<dbReference type="GO" id="GO:0005694">
    <property type="term" value="C:chromosome"/>
    <property type="evidence" value="ECO:0007669"/>
    <property type="project" value="UniProtKB-SubCell"/>
</dbReference>
<keyword evidence="4" id="KW-0808">Transferase</keyword>
<dbReference type="SMART" id="SM00317">
    <property type="entry name" value="SET"/>
    <property type="match status" value="1"/>
</dbReference>
<keyword evidence="5" id="KW-0949">S-adenosyl-L-methionine</keyword>